<comment type="caution">
    <text evidence="2">The sequence shown here is derived from an EMBL/GenBank/DDBJ whole genome shotgun (WGS) entry which is preliminary data.</text>
</comment>
<name>A0A7X2NP54_9CLOT</name>
<evidence type="ECO:0000313" key="2">
    <source>
        <dbReference type="EMBL" id="MSS38476.1"/>
    </source>
</evidence>
<keyword evidence="1" id="KW-1133">Transmembrane helix</keyword>
<dbReference type="Proteomes" id="UP000429958">
    <property type="component" value="Unassembled WGS sequence"/>
</dbReference>
<feature type="transmembrane region" description="Helical" evidence="1">
    <location>
        <begin position="18"/>
        <end position="37"/>
    </location>
</feature>
<feature type="transmembrane region" description="Helical" evidence="1">
    <location>
        <begin position="49"/>
        <end position="65"/>
    </location>
</feature>
<dbReference type="NCBIfam" id="NF040686">
    <property type="entry name" value="TcpD_dom"/>
    <property type="match status" value="1"/>
</dbReference>
<sequence>MIGRNLLETLKVRKVLKVWFMIQIIFSMTMVAYAANYAENAAKWGLDQAFWIVVIIAIGVAISAWMKHATGTMIVTILIGGLLAYLCKNPEKVTEIGTALGSKIFGG</sequence>
<evidence type="ECO:0000256" key="1">
    <source>
        <dbReference type="SAM" id="Phobius"/>
    </source>
</evidence>
<dbReference type="InterPro" id="IPR049746">
    <property type="entry name" value="TcpD-like_C"/>
</dbReference>
<feature type="transmembrane region" description="Helical" evidence="1">
    <location>
        <begin position="71"/>
        <end position="87"/>
    </location>
</feature>
<reference evidence="2 3" key="1">
    <citation type="submission" date="2019-08" db="EMBL/GenBank/DDBJ databases">
        <title>In-depth cultivation of the pig gut microbiome towards novel bacterial diversity and tailored functional studies.</title>
        <authorList>
            <person name="Wylensek D."/>
            <person name="Hitch T.C.A."/>
            <person name="Clavel T."/>
        </authorList>
    </citation>
    <scope>NUCLEOTIDE SEQUENCE [LARGE SCALE GENOMIC DNA]</scope>
    <source>
        <strain evidence="2 3">WCA-389-WT-23D1</strain>
    </source>
</reference>
<accession>A0A7X2NP54</accession>
<dbReference type="AlphaFoldDB" id="A0A7X2NP54"/>
<gene>
    <name evidence="2" type="ORF">FYJ39_18630</name>
</gene>
<proteinExistence type="predicted"/>
<dbReference type="EMBL" id="VUMD01000026">
    <property type="protein sequence ID" value="MSS38476.1"/>
    <property type="molecule type" value="Genomic_DNA"/>
</dbReference>
<dbReference type="RefSeq" id="WP_154473878.1">
    <property type="nucleotide sequence ID" value="NZ_VUMD01000026.1"/>
</dbReference>
<organism evidence="2 3">
    <name type="scientific">Clostridium porci</name>
    <dbReference type="NCBI Taxonomy" id="2605778"/>
    <lineage>
        <taxon>Bacteria</taxon>
        <taxon>Bacillati</taxon>
        <taxon>Bacillota</taxon>
        <taxon>Clostridia</taxon>
        <taxon>Eubacteriales</taxon>
        <taxon>Clostridiaceae</taxon>
        <taxon>Clostridium</taxon>
    </lineage>
</organism>
<protein>
    <submittedName>
        <fullName evidence="2">Uncharacterized protein</fullName>
    </submittedName>
</protein>
<keyword evidence="3" id="KW-1185">Reference proteome</keyword>
<evidence type="ECO:0000313" key="3">
    <source>
        <dbReference type="Proteomes" id="UP000429958"/>
    </source>
</evidence>
<keyword evidence="1" id="KW-0472">Membrane</keyword>
<keyword evidence="1" id="KW-0812">Transmembrane</keyword>